<sequence length="85" mass="9823">MERSRKERAGEVVLLRERASSAEERAEANQRELERLRDRLVECEREAGRLSRSLSAERFEKERALSELRLSTLPAAYRPSGYTTG</sequence>
<comment type="caution">
    <text evidence="2">The sequence shown here is derived from an EMBL/GenBank/DDBJ whole genome shotgun (WGS) entry which is preliminary data.</text>
</comment>
<evidence type="ECO:0000313" key="3">
    <source>
        <dbReference type="Proteomes" id="UP000784294"/>
    </source>
</evidence>
<protein>
    <submittedName>
        <fullName evidence="2">Uncharacterized protein</fullName>
    </submittedName>
</protein>
<accession>A0A448X1D6</accession>
<evidence type="ECO:0000313" key="2">
    <source>
        <dbReference type="EMBL" id="VEL25381.1"/>
    </source>
</evidence>
<reference evidence="2" key="1">
    <citation type="submission" date="2018-11" db="EMBL/GenBank/DDBJ databases">
        <authorList>
            <consortium name="Pathogen Informatics"/>
        </authorList>
    </citation>
    <scope>NUCLEOTIDE SEQUENCE</scope>
</reference>
<gene>
    <name evidence="2" type="ORF">PXEA_LOCUS18821</name>
</gene>
<dbReference type="AlphaFoldDB" id="A0A448X1D6"/>
<dbReference type="OrthoDB" id="10254663at2759"/>
<proteinExistence type="predicted"/>
<keyword evidence="1" id="KW-0175">Coiled coil</keyword>
<dbReference type="EMBL" id="CAAALY010073595">
    <property type="protein sequence ID" value="VEL25381.1"/>
    <property type="molecule type" value="Genomic_DNA"/>
</dbReference>
<evidence type="ECO:0000256" key="1">
    <source>
        <dbReference type="SAM" id="Coils"/>
    </source>
</evidence>
<name>A0A448X1D6_9PLAT</name>
<feature type="coiled-coil region" evidence="1">
    <location>
        <begin position="12"/>
        <end position="53"/>
    </location>
</feature>
<keyword evidence="3" id="KW-1185">Reference proteome</keyword>
<dbReference type="Proteomes" id="UP000784294">
    <property type="component" value="Unassembled WGS sequence"/>
</dbReference>
<organism evidence="2 3">
    <name type="scientific">Protopolystoma xenopodis</name>
    <dbReference type="NCBI Taxonomy" id="117903"/>
    <lineage>
        <taxon>Eukaryota</taxon>
        <taxon>Metazoa</taxon>
        <taxon>Spiralia</taxon>
        <taxon>Lophotrochozoa</taxon>
        <taxon>Platyhelminthes</taxon>
        <taxon>Monogenea</taxon>
        <taxon>Polyopisthocotylea</taxon>
        <taxon>Polystomatidea</taxon>
        <taxon>Polystomatidae</taxon>
        <taxon>Protopolystoma</taxon>
    </lineage>
</organism>